<dbReference type="SUPFAM" id="SSF46689">
    <property type="entry name" value="Homeodomain-like"/>
    <property type="match status" value="1"/>
</dbReference>
<dbReference type="CDD" id="cd00167">
    <property type="entry name" value="SANT"/>
    <property type="match status" value="1"/>
</dbReference>
<evidence type="ECO:0000256" key="4">
    <source>
        <dbReference type="PROSITE-ProRule" id="PRU00601"/>
    </source>
</evidence>
<evidence type="ECO:0000259" key="6">
    <source>
        <dbReference type="PROSITE" id="PS50090"/>
    </source>
</evidence>
<gene>
    <name evidence="8" type="ORF">BMR1_03g01300</name>
</gene>
<evidence type="ECO:0000313" key="9">
    <source>
        <dbReference type="Proteomes" id="UP000002899"/>
    </source>
</evidence>
<dbReference type="InterPro" id="IPR009057">
    <property type="entry name" value="Homeodomain-like_sf"/>
</dbReference>
<dbReference type="Pfam" id="PF05495">
    <property type="entry name" value="zf-CHY"/>
    <property type="match status" value="1"/>
</dbReference>
<dbReference type="VEuPathDB" id="PiroplasmaDB:BMR1_03g01300"/>
<dbReference type="KEGG" id="bmic:BMR1_03g01300"/>
<reference evidence="8 9" key="3">
    <citation type="journal article" date="2016" name="Sci. Rep.">
        <title>Genome-wide diversity and gene expression profiling of Babesia microti isolates identify polymorphic genes that mediate host-pathogen interactions.</title>
        <authorList>
            <person name="Silva J.C."/>
            <person name="Cornillot E."/>
            <person name="McCracken C."/>
            <person name="Usmani-Brown S."/>
            <person name="Dwivedi A."/>
            <person name="Ifeonu O.O."/>
            <person name="Crabtree J."/>
            <person name="Gotia H.T."/>
            <person name="Virji A.Z."/>
            <person name="Reynes C."/>
            <person name="Colinge J."/>
            <person name="Kumar V."/>
            <person name="Lawres L."/>
            <person name="Pazzi J.E."/>
            <person name="Pablo J.V."/>
            <person name="Hung C."/>
            <person name="Brancato J."/>
            <person name="Kumari P."/>
            <person name="Orvis J."/>
            <person name="Tretina K."/>
            <person name="Chibucos M."/>
            <person name="Ott S."/>
            <person name="Sadzewicz L."/>
            <person name="Sengamalay N."/>
            <person name="Shetty A.C."/>
            <person name="Su Q."/>
            <person name="Tallon L."/>
            <person name="Fraser C.M."/>
            <person name="Frutos R."/>
            <person name="Molina D.M."/>
            <person name="Krause P.J."/>
            <person name="Ben Mamoun C."/>
        </authorList>
    </citation>
    <scope>NUCLEOTIDE SEQUENCE [LARGE SCALE GENOMIC DNA]</scope>
    <source>
        <strain evidence="8 9">RI</strain>
    </source>
</reference>
<dbReference type="PROSITE" id="PS51266">
    <property type="entry name" value="ZF_CHY"/>
    <property type="match status" value="1"/>
</dbReference>
<feature type="compositionally biased region" description="Basic residues" evidence="5">
    <location>
        <begin position="489"/>
        <end position="499"/>
    </location>
</feature>
<feature type="region of interest" description="Disordered" evidence="5">
    <location>
        <begin position="466"/>
        <end position="499"/>
    </location>
</feature>
<accession>A0A1R4ABI2</accession>
<feature type="domain" description="Myb-like" evidence="6">
    <location>
        <begin position="139"/>
        <end position="193"/>
    </location>
</feature>
<dbReference type="SUPFAM" id="SSF161219">
    <property type="entry name" value="CHY zinc finger-like"/>
    <property type="match status" value="1"/>
</dbReference>
<dbReference type="GO" id="GO:0008270">
    <property type="term" value="F:zinc ion binding"/>
    <property type="evidence" value="ECO:0007669"/>
    <property type="project" value="UniProtKB-KW"/>
</dbReference>
<dbReference type="Gene3D" id="1.10.10.60">
    <property type="entry name" value="Homeodomain-like"/>
    <property type="match status" value="1"/>
</dbReference>
<dbReference type="Pfam" id="PF00249">
    <property type="entry name" value="Myb_DNA-binding"/>
    <property type="match status" value="1"/>
</dbReference>
<reference evidence="8 9" key="1">
    <citation type="journal article" date="2012" name="Nucleic Acids Res.">
        <title>Sequencing of the smallest Apicomplexan genome from the human pathogen Babesia microti.</title>
        <authorList>
            <person name="Cornillot E."/>
            <person name="Hadj-Kaddour K."/>
            <person name="Dassouli A."/>
            <person name="Noel B."/>
            <person name="Ranwez V."/>
            <person name="Vacherie B."/>
            <person name="Augagneur Y."/>
            <person name="Bres V."/>
            <person name="Duclos A."/>
            <person name="Randazzo S."/>
            <person name="Carcy B."/>
            <person name="Debierre-Grockiego F."/>
            <person name="Delbecq S."/>
            <person name="Moubri-Menage K."/>
            <person name="Shams-Eldin H."/>
            <person name="Usmani-Brown S."/>
            <person name="Bringaud F."/>
            <person name="Wincker P."/>
            <person name="Vivares C.P."/>
            <person name="Schwarz R.T."/>
            <person name="Schetters T.P."/>
            <person name="Krause P.J."/>
            <person name="Gorenflot A."/>
            <person name="Berry V."/>
            <person name="Barbe V."/>
            <person name="Ben Mamoun C."/>
        </authorList>
    </citation>
    <scope>NUCLEOTIDE SEQUENCE [LARGE SCALE GENOMIC DNA]</scope>
    <source>
        <strain evidence="8 9">RI</strain>
    </source>
</reference>
<dbReference type="InterPro" id="IPR008913">
    <property type="entry name" value="Znf_CHY"/>
</dbReference>
<organism evidence="8 9">
    <name type="scientific">Babesia microti (strain RI)</name>
    <dbReference type="NCBI Taxonomy" id="1133968"/>
    <lineage>
        <taxon>Eukaryota</taxon>
        <taxon>Sar</taxon>
        <taxon>Alveolata</taxon>
        <taxon>Apicomplexa</taxon>
        <taxon>Aconoidasida</taxon>
        <taxon>Piroplasmida</taxon>
        <taxon>Babesiidae</taxon>
        <taxon>Babesia</taxon>
    </lineage>
</organism>
<keyword evidence="9" id="KW-1185">Reference proteome</keyword>
<keyword evidence="2 4" id="KW-0863">Zinc-finger</keyword>
<evidence type="ECO:0000259" key="7">
    <source>
        <dbReference type="PROSITE" id="PS51266"/>
    </source>
</evidence>
<evidence type="ECO:0000313" key="8">
    <source>
        <dbReference type="EMBL" id="SJK86330.1"/>
    </source>
</evidence>
<keyword evidence="3" id="KW-0862">Zinc</keyword>
<protein>
    <submittedName>
        <fullName evidence="8">Uncharacterized protein C18H10.09</fullName>
    </submittedName>
</protein>
<evidence type="ECO:0000256" key="5">
    <source>
        <dbReference type="SAM" id="MobiDB-lite"/>
    </source>
</evidence>
<keyword evidence="1" id="KW-0479">Metal-binding</keyword>
<evidence type="ECO:0000256" key="3">
    <source>
        <dbReference type="ARBA" id="ARBA00022833"/>
    </source>
</evidence>
<reference evidence="8 9" key="2">
    <citation type="journal article" date="2013" name="PLoS ONE">
        <title>Whole genome mapping and re-organization of the nuclear and mitochondrial genomes of Babesia microti isolates.</title>
        <authorList>
            <person name="Cornillot E."/>
            <person name="Dassouli A."/>
            <person name="Garg A."/>
            <person name="Pachikara N."/>
            <person name="Randazzo S."/>
            <person name="Depoix D."/>
            <person name="Carcy B."/>
            <person name="Delbecq S."/>
            <person name="Frutos R."/>
            <person name="Silva J.C."/>
            <person name="Sutton R."/>
            <person name="Krause P.J."/>
            <person name="Mamoun C.B."/>
        </authorList>
    </citation>
    <scope>NUCLEOTIDE SEQUENCE [LARGE SCALE GENOMIC DNA]</scope>
    <source>
        <strain evidence="8 9">RI</strain>
    </source>
</reference>
<feature type="domain" description="CHY-type" evidence="7">
    <location>
        <begin position="396"/>
        <end position="463"/>
    </location>
</feature>
<evidence type="ECO:0000256" key="1">
    <source>
        <dbReference type="ARBA" id="ARBA00022723"/>
    </source>
</evidence>
<dbReference type="PROSITE" id="PS50090">
    <property type="entry name" value="MYB_LIKE"/>
    <property type="match status" value="1"/>
</dbReference>
<name>A0A1R4ABI2_BABMR</name>
<sequence length="499" mass="55968">MASKMESAFDEEIEALRISFGGNLKLTAHSSGDTIVTLDYYPYPNPSETVDKTQCIKYEITVSKDYLNGKPRADFVAKLNILNSDFTTADLDKLAKQFYIKSSIANNSDKPICNAIEHTNQAVKLLMDSKTTQSDSTDTKANMKGDWTIAEQKLLEGALERRNTKKNLDWEVIAEEVGSRSANECVARFKYCLEKVRSQSVPKPVPDSTINKISEHAYDAGGDKFEINCIDVTLIGIQSYRLNLLRAEVVCKRCTTSFIQSLKISDTEPRAGSGHTCTQCKSKSSFYLSPEICYLNSSKLGRSECLDCVIKDVLECDYWIVCEKCVETYSIHNLSQGCIKKVVCRNCFQTMHFGYQQVSLNDVILETTKRMPKTTIYTAKKAKEQAQTLNLKIGTPLPLNGTCKHYKKSFRWLRFPCCGQAFACDVCHDSETGHKCEMAKLMICGFCSTQQAFSNKPCRMCSKAPTGSSSSHWEGGKGCRNPVKLSRKDSRKYKLMGKK</sequence>
<dbReference type="GeneID" id="24424895"/>
<evidence type="ECO:0000256" key="2">
    <source>
        <dbReference type="ARBA" id="ARBA00022771"/>
    </source>
</evidence>
<dbReference type="Proteomes" id="UP000002899">
    <property type="component" value="Chromosome III"/>
</dbReference>
<proteinExistence type="predicted"/>
<dbReference type="EMBL" id="LN871598">
    <property type="protein sequence ID" value="SJK86330.1"/>
    <property type="molecule type" value="Genomic_DNA"/>
</dbReference>
<dbReference type="SMART" id="SM00717">
    <property type="entry name" value="SANT"/>
    <property type="match status" value="1"/>
</dbReference>
<dbReference type="InterPro" id="IPR037274">
    <property type="entry name" value="Znf_CHY_sf"/>
</dbReference>
<dbReference type="RefSeq" id="XP_021338501.1">
    <property type="nucleotide sequence ID" value="XM_021481919.1"/>
</dbReference>
<dbReference type="AlphaFoldDB" id="A0A1R4ABI2"/>
<dbReference type="OrthoDB" id="411372at2759"/>
<dbReference type="InterPro" id="IPR001005">
    <property type="entry name" value="SANT/Myb"/>
</dbReference>